<gene>
    <name evidence="3" type="ORF">SAMN05421858_4978</name>
</gene>
<dbReference type="PANTHER" id="PTHR30121">
    <property type="entry name" value="UNCHARACTERIZED PROTEIN YJGR-RELATED"/>
    <property type="match status" value="1"/>
</dbReference>
<proteinExistence type="predicted"/>
<organism evidence="3 4">
    <name type="scientific">Haladaptatus litoreus</name>
    <dbReference type="NCBI Taxonomy" id="553468"/>
    <lineage>
        <taxon>Archaea</taxon>
        <taxon>Methanobacteriati</taxon>
        <taxon>Methanobacteriota</taxon>
        <taxon>Stenosarchaea group</taxon>
        <taxon>Halobacteria</taxon>
        <taxon>Halobacteriales</taxon>
        <taxon>Haladaptataceae</taxon>
        <taxon>Haladaptatus</taxon>
    </lineage>
</organism>
<dbReference type="AlphaFoldDB" id="A0A1N7FDN1"/>
<feature type="compositionally biased region" description="Acidic residues" evidence="1">
    <location>
        <begin position="877"/>
        <end position="895"/>
    </location>
</feature>
<evidence type="ECO:0000256" key="1">
    <source>
        <dbReference type="SAM" id="MobiDB-lite"/>
    </source>
</evidence>
<name>A0A1N7FDN1_9EURY</name>
<keyword evidence="4" id="KW-1185">Reference proteome</keyword>
<feature type="region of interest" description="Disordered" evidence="1">
    <location>
        <begin position="1"/>
        <end position="49"/>
    </location>
</feature>
<evidence type="ECO:0000313" key="4">
    <source>
        <dbReference type="Proteomes" id="UP000186914"/>
    </source>
</evidence>
<feature type="compositionally biased region" description="Acidic residues" evidence="1">
    <location>
        <begin position="912"/>
        <end position="921"/>
    </location>
</feature>
<dbReference type="Gene3D" id="3.40.50.300">
    <property type="entry name" value="P-loop containing nucleotide triphosphate hydrolases"/>
    <property type="match status" value="2"/>
</dbReference>
<dbReference type="PANTHER" id="PTHR30121:SF6">
    <property type="entry name" value="SLR6007 PROTEIN"/>
    <property type="match status" value="1"/>
</dbReference>
<keyword evidence="3" id="KW-0238">DNA-binding</keyword>
<dbReference type="InterPro" id="IPR019476">
    <property type="entry name" value="T4SS_TraD_DNA-bd"/>
</dbReference>
<dbReference type="Proteomes" id="UP000186914">
    <property type="component" value="Unassembled WGS sequence"/>
</dbReference>
<feature type="compositionally biased region" description="Acidic residues" evidence="1">
    <location>
        <begin position="10"/>
        <end position="28"/>
    </location>
</feature>
<feature type="region of interest" description="Disordered" evidence="1">
    <location>
        <begin position="869"/>
        <end position="930"/>
    </location>
</feature>
<dbReference type="Pfam" id="PF10412">
    <property type="entry name" value="TrwB_AAD_bind"/>
    <property type="match status" value="1"/>
</dbReference>
<dbReference type="GO" id="GO:0003677">
    <property type="term" value="F:DNA binding"/>
    <property type="evidence" value="ECO:0007669"/>
    <property type="project" value="UniProtKB-KW"/>
</dbReference>
<accession>A0A1N7FDN1</accession>
<dbReference type="OrthoDB" id="214394at2157"/>
<evidence type="ECO:0000259" key="2">
    <source>
        <dbReference type="Pfam" id="PF10412"/>
    </source>
</evidence>
<dbReference type="CDD" id="cd01127">
    <property type="entry name" value="TrwB_TraG_TraD_VirD4"/>
    <property type="match status" value="1"/>
</dbReference>
<evidence type="ECO:0000313" key="3">
    <source>
        <dbReference type="EMBL" id="SIR98431.1"/>
    </source>
</evidence>
<dbReference type="InterPro" id="IPR027417">
    <property type="entry name" value="P-loop_NTPase"/>
</dbReference>
<dbReference type="SUPFAM" id="SSF52540">
    <property type="entry name" value="P-loop containing nucleoside triphosphate hydrolases"/>
    <property type="match status" value="1"/>
</dbReference>
<sequence>MFNNLFGGDDTPDTESVDTDRDDQDADEIPDKLRAPTGEPYQITPTGNDRIGGAEVLTHTEEHGVVAGPKVRRLLEGSRNRPEGPLWTGYNDSAQEGFREVPIEFGSLFQHNWVCGTTGAGKTTELLNWMVQLAYAGHGFVYFDPKARDSKELLQLLPEDRLDDVIWIEPGDEDFDRDVGINFLEIPETDSQVEQEREIEDRLENLKAILDNDDYWGPRMRAITESMGRAMMKSDKDYSVIDFYFVLLNQERREQFAEEVEDPYIKEFVNEIAEMDDDAVRPLLSRVKNWVENGVIRRIIAQRESSIDFQKIIDENKIVIVRTPVSNQDVKQMITLGVMRPIWSAVQNRSFENGRNEPFFAIFDEFDAIASQNLDVKNMLARARSMRLSVTIACQYPEQLKEAGVLSAVKANCNNPVIFRLPNDEDARPVAKLFKGYTEEDLMETENFQVWTRIPIKGGMQYSDPLKIHTFAPYPPLRSEEDGEDVIHRSLEQYGSPPITDAEIQRELPYGELNEGTTADDPADLPVGTDEHLRNQTLKAVYDESIRQSEPGGWVQIAACVERLNRYLPGDDVTDAGKAWRKVLQRVPDTHLDHREVEDEMEVKPLDTGFLNLGDSENDGKAEHWAPMADAYVPMTQLGFIFEIPEQTGEAMPDGLARTDDMLAITPDDDHEEIAEKVTSYRQQKQLPYRLAGTKDAYIESEHTTGSTQPSQTVKNLAQAHNAGHRCLFFAREDVAEDVYDTVAHEPFCCRSSHPDDTERRFYTGTQTLTIDGETITRPGGRENVWVYDEQTGEYILRDGDGTVHARFETAADIFTDASAYPEGGERNVKPPVIPEYEMDGDLSEVEWDVIVVPPETQTPMDIRLYEGGEQTPLTDLVDDAGDNPESRDEQDETATETQTADVTRESVQSAEEIDTEESVEEGLTGLFSK</sequence>
<feature type="domain" description="Type IV secretion system coupling protein TraD DNA-binding" evidence="2">
    <location>
        <begin position="100"/>
        <end position="439"/>
    </location>
</feature>
<dbReference type="InterPro" id="IPR051162">
    <property type="entry name" value="T4SS_component"/>
</dbReference>
<dbReference type="RefSeq" id="WP_076433527.1">
    <property type="nucleotide sequence ID" value="NZ_FTNO01000008.1"/>
</dbReference>
<protein>
    <submittedName>
        <fullName evidence="3">Type IV secretion-system coupling protein DNA-binding domain-containing protein</fullName>
    </submittedName>
</protein>
<reference evidence="4" key="1">
    <citation type="submission" date="2017-01" db="EMBL/GenBank/DDBJ databases">
        <authorList>
            <person name="Varghese N."/>
            <person name="Submissions S."/>
        </authorList>
    </citation>
    <scope>NUCLEOTIDE SEQUENCE [LARGE SCALE GENOMIC DNA]</scope>
    <source>
        <strain evidence="4">CGMCC 1.7737</strain>
    </source>
</reference>
<dbReference type="EMBL" id="FTNO01000008">
    <property type="protein sequence ID" value="SIR98431.1"/>
    <property type="molecule type" value="Genomic_DNA"/>
</dbReference>